<protein>
    <submittedName>
        <fullName evidence="7">ABC transporter ATP-binding protein</fullName>
    </submittedName>
</protein>
<dbReference type="InterPro" id="IPR017871">
    <property type="entry name" value="ABC_transporter-like_CS"/>
</dbReference>
<dbReference type="InterPro" id="IPR003593">
    <property type="entry name" value="AAA+_ATPase"/>
</dbReference>
<feature type="domain" description="ABC transporter" evidence="6">
    <location>
        <begin position="28"/>
        <end position="263"/>
    </location>
</feature>
<sequence>MNMNDLLPPDPPGPPHPPDPAVPEPLPLVVEQLAKSYRSKHGEPFPAVKGISFTVAPGECFGLLGPNGAGKSTSMNCIVGFYPPTAGRVFLLGIDVHADPKRARARLGVCSQEDTLDTDFTVFDQMVLYASFFRIPEAEAERRTRHLLERFGLAHKAQEPVEALSGGMRRRLQVARALVADPRLLILDEPTTGLDPEARRVVWNVIDDFRRGGGAILLSTHYMQEAERLCDRVGIIHQGLILDVAPPAALIARHLGPATVREEIRPGVFWERPPNLEDVYLKLTGTSLTSGPTDEEARE</sequence>
<dbReference type="PROSITE" id="PS00211">
    <property type="entry name" value="ABC_TRANSPORTER_1"/>
    <property type="match status" value="1"/>
</dbReference>
<keyword evidence="2" id="KW-0813">Transport</keyword>
<dbReference type="PANTHER" id="PTHR42711">
    <property type="entry name" value="ABC TRANSPORTER ATP-BINDING PROTEIN"/>
    <property type="match status" value="1"/>
</dbReference>
<keyword evidence="3" id="KW-0547">Nucleotide-binding</keyword>
<reference evidence="7 8" key="1">
    <citation type="submission" date="2018-05" db="EMBL/GenBank/DDBJ databases">
        <title>A metagenomic window into the 2 km-deep terrestrial subsurface aquifer revealed taxonomically and functionally diverse microbial community comprising novel uncultured bacterial lineages.</title>
        <authorList>
            <person name="Kadnikov V.V."/>
            <person name="Mardanov A.V."/>
            <person name="Beletsky A.V."/>
            <person name="Banks D."/>
            <person name="Pimenov N.V."/>
            <person name="Frank Y.A."/>
            <person name="Karnachuk O.V."/>
            <person name="Ravin N.V."/>
        </authorList>
    </citation>
    <scope>NUCLEOTIDE SEQUENCE [LARGE SCALE GENOMIC DNA]</scope>
    <source>
        <strain evidence="7">BY5</strain>
    </source>
</reference>
<evidence type="ECO:0000313" key="7">
    <source>
        <dbReference type="EMBL" id="RCK78988.1"/>
    </source>
</evidence>
<evidence type="ECO:0000313" key="8">
    <source>
        <dbReference type="Proteomes" id="UP000252355"/>
    </source>
</evidence>
<dbReference type="GO" id="GO:0016887">
    <property type="term" value="F:ATP hydrolysis activity"/>
    <property type="evidence" value="ECO:0007669"/>
    <property type="project" value="InterPro"/>
</dbReference>
<evidence type="ECO:0000256" key="3">
    <source>
        <dbReference type="ARBA" id="ARBA00022741"/>
    </source>
</evidence>
<evidence type="ECO:0000256" key="2">
    <source>
        <dbReference type="ARBA" id="ARBA00022448"/>
    </source>
</evidence>
<dbReference type="SUPFAM" id="SSF52540">
    <property type="entry name" value="P-loop containing nucleoside triphosphate hydrolases"/>
    <property type="match status" value="1"/>
</dbReference>
<dbReference type="Proteomes" id="UP000252355">
    <property type="component" value="Unassembled WGS sequence"/>
</dbReference>
<evidence type="ECO:0000259" key="6">
    <source>
        <dbReference type="PROSITE" id="PS50893"/>
    </source>
</evidence>
<dbReference type="Pfam" id="PF00005">
    <property type="entry name" value="ABC_tran"/>
    <property type="match status" value="1"/>
</dbReference>
<dbReference type="GO" id="GO:0005524">
    <property type="term" value="F:ATP binding"/>
    <property type="evidence" value="ECO:0007669"/>
    <property type="project" value="UniProtKB-KW"/>
</dbReference>
<dbReference type="PANTHER" id="PTHR42711:SF5">
    <property type="entry name" value="ABC TRANSPORTER ATP-BINDING PROTEIN NATA"/>
    <property type="match status" value="1"/>
</dbReference>
<evidence type="ECO:0000256" key="5">
    <source>
        <dbReference type="SAM" id="MobiDB-lite"/>
    </source>
</evidence>
<dbReference type="InterPro" id="IPR050763">
    <property type="entry name" value="ABC_transporter_ATP-binding"/>
</dbReference>
<dbReference type="CDD" id="cd03263">
    <property type="entry name" value="ABC_subfamily_A"/>
    <property type="match status" value="1"/>
</dbReference>
<comment type="similarity">
    <text evidence="1">Belongs to the ABC transporter superfamily.</text>
</comment>
<feature type="compositionally biased region" description="Pro residues" evidence="5">
    <location>
        <begin position="8"/>
        <end position="25"/>
    </location>
</feature>
<feature type="region of interest" description="Disordered" evidence="5">
    <location>
        <begin position="1"/>
        <end position="25"/>
    </location>
</feature>
<comment type="caution">
    <text evidence="7">The sequence shown here is derived from an EMBL/GenBank/DDBJ whole genome shotgun (WGS) entry which is preliminary data.</text>
</comment>
<organism evidence="7 8">
    <name type="scientific">Candidatus Ozemobacter sibiricus</name>
    <dbReference type="NCBI Taxonomy" id="2268124"/>
    <lineage>
        <taxon>Bacteria</taxon>
        <taxon>Candidatus Ozemobacteria</taxon>
        <taxon>Candidatus Ozemobacterales</taxon>
        <taxon>Candidatus Ozemobacteraceae</taxon>
        <taxon>Candidatus Ozemobacter</taxon>
    </lineage>
</organism>
<evidence type="ECO:0000256" key="1">
    <source>
        <dbReference type="ARBA" id="ARBA00005417"/>
    </source>
</evidence>
<dbReference type="Gene3D" id="3.40.50.300">
    <property type="entry name" value="P-loop containing nucleotide triphosphate hydrolases"/>
    <property type="match status" value="1"/>
</dbReference>
<dbReference type="EMBL" id="QOQW01000017">
    <property type="protein sequence ID" value="RCK78988.1"/>
    <property type="molecule type" value="Genomic_DNA"/>
</dbReference>
<dbReference type="InterPro" id="IPR027417">
    <property type="entry name" value="P-loop_NTPase"/>
</dbReference>
<evidence type="ECO:0000256" key="4">
    <source>
        <dbReference type="ARBA" id="ARBA00022840"/>
    </source>
</evidence>
<accession>A0A367ZLK9</accession>
<proteinExistence type="inferred from homology"/>
<dbReference type="AlphaFoldDB" id="A0A367ZLK9"/>
<dbReference type="SMART" id="SM00382">
    <property type="entry name" value="AAA"/>
    <property type="match status" value="1"/>
</dbReference>
<dbReference type="PROSITE" id="PS50893">
    <property type="entry name" value="ABC_TRANSPORTER_2"/>
    <property type="match status" value="1"/>
</dbReference>
<keyword evidence="4 7" id="KW-0067">ATP-binding</keyword>
<name>A0A367ZLK9_9BACT</name>
<dbReference type="InterPro" id="IPR003439">
    <property type="entry name" value="ABC_transporter-like_ATP-bd"/>
</dbReference>
<gene>
    <name evidence="7" type="ORF">OZSIB_0539</name>
</gene>